<gene>
    <name evidence="2" type="ORF">ATO10_00080</name>
</gene>
<evidence type="ECO:0000313" key="2">
    <source>
        <dbReference type="EMBL" id="KCV83111.1"/>
    </source>
</evidence>
<keyword evidence="1" id="KW-1133">Transmembrane helix</keyword>
<sequence length="95" mass="9992">MQSFTEVLVYATWAASPVVAYQALMHGLRRAPGPFAVIFAMYSAAVALTFLSVRAELARNGFGAVSPVAVVLPWGATAVLSALFYGLGLKGAEKE</sequence>
<reference evidence="2 3" key="1">
    <citation type="submission" date="2013-04" db="EMBL/GenBank/DDBJ databases">
        <title>Shimia sp. 22II-S11-Z10 Genome Sequencing.</title>
        <authorList>
            <person name="Lai Q."/>
            <person name="Li G."/>
            <person name="Shao Z."/>
        </authorList>
    </citation>
    <scope>NUCLEOTIDE SEQUENCE [LARGE SCALE GENOMIC DNA]</scope>
    <source>
        <strain evidence="3">22II-S11-Z10</strain>
    </source>
</reference>
<evidence type="ECO:0000256" key="1">
    <source>
        <dbReference type="SAM" id="Phobius"/>
    </source>
</evidence>
<keyword evidence="3" id="KW-1185">Reference proteome</keyword>
<dbReference type="AlphaFoldDB" id="A0A058ZQI8"/>
<feature type="transmembrane region" description="Helical" evidence="1">
    <location>
        <begin position="34"/>
        <end position="53"/>
    </location>
</feature>
<dbReference type="Proteomes" id="UP000024836">
    <property type="component" value="Unassembled WGS sequence"/>
</dbReference>
<comment type="caution">
    <text evidence="2">The sequence shown here is derived from an EMBL/GenBank/DDBJ whole genome shotgun (WGS) entry which is preliminary data.</text>
</comment>
<dbReference type="STRING" id="1461693.ATO10_00080"/>
<feature type="transmembrane region" description="Helical" evidence="1">
    <location>
        <begin position="7"/>
        <end position="28"/>
    </location>
</feature>
<proteinExistence type="predicted"/>
<feature type="transmembrane region" description="Helical" evidence="1">
    <location>
        <begin position="65"/>
        <end position="87"/>
    </location>
</feature>
<dbReference type="eggNOG" id="ENOG503397C">
    <property type="taxonomic scope" value="Bacteria"/>
</dbReference>
<protein>
    <submittedName>
        <fullName evidence="2">Uncharacterized protein</fullName>
    </submittedName>
</protein>
<dbReference type="RefSeq" id="WP_035246541.1">
    <property type="nucleotide sequence ID" value="NZ_AQQY01000001.1"/>
</dbReference>
<evidence type="ECO:0000313" key="3">
    <source>
        <dbReference type="Proteomes" id="UP000024836"/>
    </source>
</evidence>
<dbReference type="OrthoDB" id="7863273at2"/>
<accession>A0A058ZQI8</accession>
<keyword evidence="1" id="KW-0472">Membrane</keyword>
<keyword evidence="1" id="KW-0812">Transmembrane</keyword>
<organism evidence="2 3">
    <name type="scientific">Actibacterium atlanticum</name>
    <dbReference type="NCBI Taxonomy" id="1461693"/>
    <lineage>
        <taxon>Bacteria</taxon>
        <taxon>Pseudomonadati</taxon>
        <taxon>Pseudomonadota</taxon>
        <taxon>Alphaproteobacteria</taxon>
        <taxon>Rhodobacterales</taxon>
        <taxon>Roseobacteraceae</taxon>
        <taxon>Actibacterium</taxon>
    </lineage>
</organism>
<name>A0A058ZQI8_9RHOB</name>
<dbReference type="EMBL" id="AQQY01000001">
    <property type="protein sequence ID" value="KCV83111.1"/>
    <property type="molecule type" value="Genomic_DNA"/>
</dbReference>